<dbReference type="AlphaFoldDB" id="U5NC03"/>
<dbReference type="Proteomes" id="UP000017119">
    <property type="component" value="Chromosome"/>
</dbReference>
<evidence type="ECO:0000313" key="1">
    <source>
        <dbReference type="EMBL" id="AGX89101.1"/>
    </source>
</evidence>
<keyword evidence="2" id="KW-1185">Reference proteome</keyword>
<reference evidence="1 2" key="1">
    <citation type="journal article" date="2013" name="Genome Announc.">
        <title>Genome Sequence of Mycoplasma parvum (Formerly Eperythrozoon parvum), a Diminutive Hemoplasma of the Pig.</title>
        <authorList>
            <person name="do Nascimento N.C."/>
            <person name="Dos Santos A.P."/>
            <person name="Chu Y."/>
            <person name="Guimaraes A.M."/>
            <person name="Pagliaro A."/>
            <person name="Messick J.B."/>
        </authorList>
    </citation>
    <scope>NUCLEOTIDE SEQUENCE [LARGE SCALE GENOMIC DNA]</scope>
    <source>
        <strain evidence="1 2">Indiana</strain>
    </source>
</reference>
<proteinExistence type="predicted"/>
<dbReference type="HOGENOM" id="CLU_3218901_0_0_14"/>
<dbReference type="KEGG" id="mpv:PRV_01795"/>
<gene>
    <name evidence="1" type="ORF">PRV_01795</name>
</gene>
<dbReference type="STRING" id="1403316.PRV_01795"/>
<name>U5NC03_9MOLU</name>
<accession>U5NC03</accession>
<organism evidence="1 2">
    <name type="scientific">Mycoplasma parvum str. Indiana</name>
    <dbReference type="NCBI Taxonomy" id="1403316"/>
    <lineage>
        <taxon>Bacteria</taxon>
        <taxon>Bacillati</taxon>
        <taxon>Mycoplasmatota</taxon>
        <taxon>Mollicutes</taxon>
        <taxon>Mycoplasmataceae</taxon>
        <taxon>Mycoplasma</taxon>
    </lineage>
</organism>
<protein>
    <submittedName>
        <fullName evidence="1">Uncharacterized protein</fullName>
    </submittedName>
</protein>
<dbReference type="EMBL" id="CP006771">
    <property type="protein sequence ID" value="AGX89101.1"/>
    <property type="molecule type" value="Genomic_DNA"/>
</dbReference>
<evidence type="ECO:0000313" key="2">
    <source>
        <dbReference type="Proteomes" id="UP000017119"/>
    </source>
</evidence>
<sequence length="44" mass="5153">MTNFLESKFRPKRPKSAPISIKRELLKWDSSGSKHSVIFCILIY</sequence>